<dbReference type="InterPro" id="IPR051944">
    <property type="entry name" value="BEACH_domain_protein"/>
</dbReference>
<proteinExistence type="predicted"/>
<keyword evidence="1" id="KW-0853">WD repeat</keyword>
<dbReference type="PANTHER" id="PTHR46108">
    <property type="entry name" value="BLUE CHEESE"/>
    <property type="match status" value="1"/>
</dbReference>
<dbReference type="PANTHER" id="PTHR46108:SF4">
    <property type="entry name" value="BLUE CHEESE"/>
    <property type="match status" value="1"/>
</dbReference>
<evidence type="ECO:0000313" key="3">
    <source>
        <dbReference type="Proteomes" id="UP000784294"/>
    </source>
</evidence>
<protein>
    <submittedName>
        <fullName evidence="2">Uncharacterized protein</fullName>
    </submittedName>
</protein>
<evidence type="ECO:0000256" key="1">
    <source>
        <dbReference type="ARBA" id="ARBA00022574"/>
    </source>
</evidence>
<dbReference type="OrthoDB" id="10018316at2759"/>
<comment type="caution">
    <text evidence="2">The sequence shown here is derived from an EMBL/GenBank/DDBJ whole genome shotgun (WGS) entry which is preliminary data.</text>
</comment>
<evidence type="ECO:0000313" key="2">
    <source>
        <dbReference type="EMBL" id="VEL21903.1"/>
    </source>
</evidence>
<sequence>MLPPRQPLYSPYNHTTLLHSSSNPTNQLHMSARENATPIRLLHNAAAHLSGPARCLGAVLVGYQGVRAFTPRSPLANGLLDAVAGSTSHLLLAVVAMATGTNSDFSLLPAVRLVCSAVKASPVVALETHRSRGYQISCDVKITPESVRLISFYNSRRILVIKNHNHVSNEAEVFTPKALNYVLSCKNSE</sequence>
<dbReference type="EMBL" id="CAAALY010053701">
    <property type="protein sequence ID" value="VEL21903.1"/>
    <property type="molecule type" value="Genomic_DNA"/>
</dbReference>
<keyword evidence="3" id="KW-1185">Reference proteome</keyword>
<gene>
    <name evidence="2" type="ORF">PXEA_LOCUS15343</name>
</gene>
<organism evidence="2 3">
    <name type="scientific">Protopolystoma xenopodis</name>
    <dbReference type="NCBI Taxonomy" id="117903"/>
    <lineage>
        <taxon>Eukaryota</taxon>
        <taxon>Metazoa</taxon>
        <taxon>Spiralia</taxon>
        <taxon>Lophotrochozoa</taxon>
        <taxon>Platyhelminthes</taxon>
        <taxon>Monogenea</taxon>
        <taxon>Polyopisthocotylea</taxon>
        <taxon>Polystomatidea</taxon>
        <taxon>Polystomatidae</taxon>
        <taxon>Protopolystoma</taxon>
    </lineage>
</organism>
<reference evidence="2" key="1">
    <citation type="submission" date="2018-11" db="EMBL/GenBank/DDBJ databases">
        <authorList>
            <consortium name="Pathogen Informatics"/>
        </authorList>
    </citation>
    <scope>NUCLEOTIDE SEQUENCE</scope>
</reference>
<accession>A0A3S5APK4</accession>
<dbReference type="Proteomes" id="UP000784294">
    <property type="component" value="Unassembled WGS sequence"/>
</dbReference>
<dbReference type="AlphaFoldDB" id="A0A3S5APK4"/>
<name>A0A3S5APK4_9PLAT</name>